<dbReference type="InterPro" id="IPR016193">
    <property type="entry name" value="Cytidine_deaminase-like"/>
</dbReference>
<evidence type="ECO:0000313" key="15">
    <source>
        <dbReference type="EMBL" id="VVC34266.1"/>
    </source>
</evidence>
<proteinExistence type="inferred from homology"/>
<evidence type="ECO:0000256" key="9">
    <source>
        <dbReference type="ARBA" id="ARBA00049558"/>
    </source>
</evidence>
<dbReference type="Gene3D" id="3.40.140.10">
    <property type="entry name" value="Cytidine Deaminase, domain 2"/>
    <property type="match status" value="1"/>
</dbReference>
<dbReference type="NCBIfam" id="NF004064">
    <property type="entry name" value="PRK05578.1"/>
    <property type="match status" value="1"/>
</dbReference>
<reference evidence="15 16" key="1">
    <citation type="submission" date="2019-08" db="EMBL/GenBank/DDBJ databases">
        <authorList>
            <person name="Alioto T."/>
            <person name="Alioto T."/>
            <person name="Gomez Garrido J."/>
        </authorList>
    </citation>
    <scope>NUCLEOTIDE SEQUENCE [LARGE SCALE GENOMIC DNA]</scope>
</reference>
<evidence type="ECO:0000256" key="7">
    <source>
        <dbReference type="ARBA" id="ARBA00022833"/>
    </source>
</evidence>
<feature type="domain" description="CMP/dCMP-type deaminase" evidence="14">
    <location>
        <begin position="18"/>
        <end position="149"/>
    </location>
</feature>
<feature type="binding site" evidence="12">
    <location>
        <position position="70"/>
    </location>
    <ligand>
        <name>Zn(2+)</name>
        <dbReference type="ChEBI" id="CHEBI:29105"/>
        <note>catalytic</note>
    </ligand>
</feature>
<dbReference type="GO" id="GO:0055086">
    <property type="term" value="P:nucleobase-containing small molecule metabolic process"/>
    <property type="evidence" value="ECO:0007669"/>
    <property type="project" value="UniProtKB-ARBA"/>
</dbReference>
<keyword evidence="16" id="KW-1185">Reference proteome</keyword>
<evidence type="ECO:0000256" key="5">
    <source>
        <dbReference type="ARBA" id="ARBA00022723"/>
    </source>
</evidence>
<dbReference type="GO" id="GO:0072527">
    <property type="term" value="P:pyrimidine-containing compound metabolic process"/>
    <property type="evidence" value="ECO:0007669"/>
    <property type="project" value="UniProtKB-ARBA"/>
</dbReference>
<protein>
    <recommendedName>
        <fullName evidence="4 13">Cytidine deaminase</fullName>
        <ecNumber evidence="4 13">3.5.4.5</ecNumber>
    </recommendedName>
    <alternativeName>
        <fullName evidence="8 13">Cytidine aminohydrolase</fullName>
    </alternativeName>
</protein>
<evidence type="ECO:0000256" key="11">
    <source>
        <dbReference type="PIRSR" id="PIRSR606262-2"/>
    </source>
</evidence>
<dbReference type="InterPro" id="IPR006262">
    <property type="entry name" value="Cyt_deam_tetra"/>
</dbReference>
<comment type="catalytic activity">
    <reaction evidence="13">
        <text>2'-deoxycytidine + H2O + H(+) = 2'-deoxyuridine + NH4(+)</text>
        <dbReference type="Rhea" id="RHEA:13433"/>
        <dbReference type="ChEBI" id="CHEBI:15377"/>
        <dbReference type="ChEBI" id="CHEBI:15378"/>
        <dbReference type="ChEBI" id="CHEBI:15698"/>
        <dbReference type="ChEBI" id="CHEBI:16450"/>
        <dbReference type="ChEBI" id="CHEBI:28938"/>
        <dbReference type="EC" id="3.5.4.5"/>
    </reaction>
</comment>
<keyword evidence="6 13" id="KW-0378">Hydrolase</keyword>
<dbReference type="GO" id="GO:0004126">
    <property type="term" value="F:cytidine deaminase activity"/>
    <property type="evidence" value="ECO:0007669"/>
    <property type="project" value="UniProtKB-UniRule"/>
</dbReference>
<dbReference type="GO" id="GO:0005829">
    <property type="term" value="C:cytosol"/>
    <property type="evidence" value="ECO:0007669"/>
    <property type="project" value="TreeGrafter"/>
</dbReference>
<feature type="active site" description="Proton donor" evidence="10">
    <location>
        <position position="72"/>
    </location>
</feature>
<dbReference type="PROSITE" id="PS51747">
    <property type="entry name" value="CYT_DCMP_DEAMINASES_2"/>
    <property type="match status" value="1"/>
</dbReference>
<dbReference type="SUPFAM" id="SSF53927">
    <property type="entry name" value="Cytidine deaminase-like"/>
    <property type="match status" value="1"/>
</dbReference>
<organism evidence="15 16">
    <name type="scientific">Cinara cedri</name>
    <dbReference type="NCBI Taxonomy" id="506608"/>
    <lineage>
        <taxon>Eukaryota</taxon>
        <taxon>Metazoa</taxon>
        <taxon>Ecdysozoa</taxon>
        <taxon>Arthropoda</taxon>
        <taxon>Hexapoda</taxon>
        <taxon>Insecta</taxon>
        <taxon>Pterygota</taxon>
        <taxon>Neoptera</taxon>
        <taxon>Paraneoptera</taxon>
        <taxon>Hemiptera</taxon>
        <taxon>Sternorrhyncha</taxon>
        <taxon>Aphidomorpha</taxon>
        <taxon>Aphidoidea</taxon>
        <taxon>Aphididae</taxon>
        <taxon>Lachninae</taxon>
        <taxon>Cinara</taxon>
    </lineage>
</organism>
<dbReference type="GO" id="GO:0042802">
    <property type="term" value="F:identical protein binding"/>
    <property type="evidence" value="ECO:0007669"/>
    <property type="project" value="UniProtKB-ARBA"/>
</dbReference>
<dbReference type="InterPro" id="IPR050202">
    <property type="entry name" value="Cyt/Deoxycyt_deaminase"/>
</dbReference>
<dbReference type="InterPro" id="IPR002125">
    <property type="entry name" value="CMP_dCMP_dom"/>
</dbReference>
<evidence type="ECO:0000256" key="6">
    <source>
        <dbReference type="ARBA" id="ARBA00022801"/>
    </source>
</evidence>
<evidence type="ECO:0000256" key="8">
    <source>
        <dbReference type="ARBA" id="ARBA00032005"/>
    </source>
</evidence>
<evidence type="ECO:0000256" key="1">
    <source>
        <dbReference type="ARBA" id="ARBA00001947"/>
    </source>
</evidence>
<dbReference type="GO" id="GO:0008270">
    <property type="term" value="F:zinc ion binding"/>
    <property type="evidence" value="ECO:0007669"/>
    <property type="project" value="UniProtKB-UniRule"/>
</dbReference>
<feature type="binding site" evidence="12">
    <location>
        <position position="107"/>
    </location>
    <ligand>
        <name>Zn(2+)</name>
        <dbReference type="ChEBI" id="CHEBI:29105"/>
        <note>catalytic</note>
    </ligand>
</feature>
<accession>A0A5E4MPP1</accession>
<dbReference type="NCBIfam" id="TIGR01354">
    <property type="entry name" value="cyt_deam_tetra"/>
    <property type="match status" value="1"/>
</dbReference>
<keyword evidence="5 12" id="KW-0479">Metal-binding</keyword>
<dbReference type="Pfam" id="PF00383">
    <property type="entry name" value="dCMP_cyt_deam_1"/>
    <property type="match status" value="1"/>
</dbReference>
<sequence>MDSAGKSFKIVPLDKLNSDVQHLITMSTLAREKAYCPYSNFKIGAALQCDDGTIFAGCNVENASYGLAICAERTAIVKAVSEGKMKFTKIAIAGLNNNQFVSPCGACRQFLSEFNNVNDDVAIYLYQPKGSNVLVTSISELLPMDFKFNEIKDYLNKIY</sequence>
<dbReference type="AlphaFoldDB" id="A0A5E4MPP1"/>
<dbReference type="InterPro" id="IPR016192">
    <property type="entry name" value="APOBEC/CMP_deaminase_Zn-bd"/>
</dbReference>
<name>A0A5E4MPP1_9HEMI</name>
<evidence type="ECO:0000256" key="13">
    <source>
        <dbReference type="RuleBase" id="RU364006"/>
    </source>
</evidence>
<dbReference type="OrthoDB" id="414540at2759"/>
<dbReference type="PANTHER" id="PTHR11644">
    <property type="entry name" value="CYTIDINE DEAMINASE"/>
    <property type="match status" value="1"/>
</dbReference>
<feature type="binding site" evidence="11">
    <location>
        <begin position="59"/>
        <end position="65"/>
    </location>
    <ligand>
        <name>substrate</name>
    </ligand>
</feature>
<comment type="function">
    <text evidence="2 13">This enzyme scavenges exogenous and endogenous cytidine and 2'-deoxycytidine for UMP synthesis.</text>
</comment>
<dbReference type="EMBL" id="CABPRJ010000988">
    <property type="protein sequence ID" value="VVC34266.1"/>
    <property type="molecule type" value="Genomic_DNA"/>
</dbReference>
<dbReference type="PANTHER" id="PTHR11644:SF2">
    <property type="entry name" value="CYTIDINE DEAMINASE"/>
    <property type="match status" value="1"/>
</dbReference>
<comment type="similarity">
    <text evidence="3 13">Belongs to the cytidine and deoxycytidylate deaminase family.</text>
</comment>
<keyword evidence="7 12" id="KW-0862">Zinc</keyword>
<comment type="catalytic activity">
    <reaction evidence="9 13">
        <text>cytidine + H2O + H(+) = uridine + NH4(+)</text>
        <dbReference type="Rhea" id="RHEA:16069"/>
        <dbReference type="ChEBI" id="CHEBI:15377"/>
        <dbReference type="ChEBI" id="CHEBI:15378"/>
        <dbReference type="ChEBI" id="CHEBI:16704"/>
        <dbReference type="ChEBI" id="CHEBI:17562"/>
        <dbReference type="ChEBI" id="CHEBI:28938"/>
        <dbReference type="EC" id="3.5.4.5"/>
    </reaction>
</comment>
<dbReference type="FunFam" id="3.40.140.10:FF:000008">
    <property type="entry name" value="Cytidine deaminase"/>
    <property type="match status" value="1"/>
</dbReference>
<evidence type="ECO:0000256" key="10">
    <source>
        <dbReference type="PIRSR" id="PIRSR606262-1"/>
    </source>
</evidence>
<dbReference type="EC" id="3.5.4.5" evidence="4 13"/>
<evidence type="ECO:0000256" key="2">
    <source>
        <dbReference type="ARBA" id="ARBA00003949"/>
    </source>
</evidence>
<comment type="cofactor">
    <cofactor evidence="1 12 13">
        <name>Zn(2+)</name>
        <dbReference type="ChEBI" id="CHEBI:29105"/>
    </cofactor>
</comment>
<evidence type="ECO:0000256" key="12">
    <source>
        <dbReference type="PIRSR" id="PIRSR606262-3"/>
    </source>
</evidence>
<evidence type="ECO:0000256" key="4">
    <source>
        <dbReference type="ARBA" id="ARBA00012783"/>
    </source>
</evidence>
<feature type="binding site" evidence="12">
    <location>
        <position position="104"/>
    </location>
    <ligand>
        <name>Zn(2+)</name>
        <dbReference type="ChEBI" id="CHEBI:29105"/>
        <note>catalytic</note>
    </ligand>
</feature>
<dbReference type="PROSITE" id="PS00903">
    <property type="entry name" value="CYT_DCMP_DEAMINASES_1"/>
    <property type="match status" value="1"/>
</dbReference>
<gene>
    <name evidence="15" type="ORF">CINCED_3A005075</name>
</gene>
<dbReference type="Proteomes" id="UP000325440">
    <property type="component" value="Unassembled WGS sequence"/>
</dbReference>
<evidence type="ECO:0000256" key="3">
    <source>
        <dbReference type="ARBA" id="ARBA00006576"/>
    </source>
</evidence>
<dbReference type="CDD" id="cd01283">
    <property type="entry name" value="cytidine_deaminase"/>
    <property type="match status" value="1"/>
</dbReference>
<evidence type="ECO:0000313" key="16">
    <source>
        <dbReference type="Proteomes" id="UP000325440"/>
    </source>
</evidence>
<evidence type="ECO:0000259" key="14">
    <source>
        <dbReference type="PROSITE" id="PS51747"/>
    </source>
</evidence>